<dbReference type="EMBL" id="QFFI01000002">
    <property type="protein sequence ID" value="PWG65479.1"/>
    <property type="molecule type" value="Genomic_DNA"/>
</dbReference>
<proteinExistence type="predicted"/>
<dbReference type="SUPFAM" id="SSF48576">
    <property type="entry name" value="Terpenoid synthases"/>
    <property type="match status" value="1"/>
</dbReference>
<dbReference type="PROSITE" id="PS01044">
    <property type="entry name" value="SQUALEN_PHYTOEN_SYN_1"/>
    <property type="match status" value="1"/>
</dbReference>
<dbReference type="AlphaFoldDB" id="A0A2U2N925"/>
<organism evidence="3 4">
    <name type="scientific">Sediminicurvatus halobius</name>
    <dbReference type="NCBI Taxonomy" id="2182432"/>
    <lineage>
        <taxon>Bacteria</taxon>
        <taxon>Pseudomonadati</taxon>
        <taxon>Pseudomonadota</taxon>
        <taxon>Gammaproteobacteria</taxon>
        <taxon>Chromatiales</taxon>
        <taxon>Ectothiorhodospiraceae</taxon>
        <taxon>Sediminicurvatus</taxon>
    </lineage>
</organism>
<sequence>MTEPTRLLARHASSFHVASRLLRRRDARDIATLYAFCRHVDDLADLSAGPNHELDELRAALSGDTEDPASLAPVRELARRRGLDLAPLLTLVETVRGDATHPVRIADQVDLTDYCYGVAGTVGELMCPLLGADPGRAREPAVALGIAMQMTNIARDVLEDARCGRRYLPGAWVGGLEPTEIADGSATARARVPAAVRRLVALADTYYGLAENGMRLLPKRNRAAIRVAATLYRAIGTRLAARGGDYLAGRTRLGDGERYWLAAASLLGLRSRPARPHGPRRPAPAPLLVAPLPERTRRAHRDANAVPGAGRPDLAREPAGTQACSATPRAPGPTSAQDYPPDPCPRPRTGAVGALGSRP</sequence>
<dbReference type="PANTHER" id="PTHR31480">
    <property type="entry name" value="BIFUNCTIONAL LYCOPENE CYCLASE/PHYTOENE SYNTHASE"/>
    <property type="match status" value="1"/>
</dbReference>
<keyword evidence="1" id="KW-0808">Transferase</keyword>
<evidence type="ECO:0000256" key="2">
    <source>
        <dbReference type="SAM" id="MobiDB-lite"/>
    </source>
</evidence>
<dbReference type="InterPro" id="IPR033904">
    <property type="entry name" value="Trans_IPPS_HH"/>
</dbReference>
<dbReference type="GO" id="GO:0051996">
    <property type="term" value="F:squalene synthase [NAD(P)H] activity"/>
    <property type="evidence" value="ECO:0007669"/>
    <property type="project" value="InterPro"/>
</dbReference>
<dbReference type="OrthoDB" id="9807580at2"/>
<evidence type="ECO:0000256" key="1">
    <source>
        <dbReference type="ARBA" id="ARBA00022679"/>
    </source>
</evidence>
<dbReference type="InterPro" id="IPR044843">
    <property type="entry name" value="Trans_IPPS_bact-type"/>
</dbReference>
<dbReference type="SFLD" id="SFLDS00005">
    <property type="entry name" value="Isoprenoid_Synthase_Type_I"/>
    <property type="match status" value="1"/>
</dbReference>
<gene>
    <name evidence="3" type="ORF">DEM34_01690</name>
</gene>
<dbReference type="SFLD" id="SFLDG01018">
    <property type="entry name" value="Squalene/Phytoene_Synthase_Lik"/>
    <property type="match status" value="1"/>
</dbReference>
<name>A0A2U2N925_9GAMM</name>
<dbReference type="InterPro" id="IPR002060">
    <property type="entry name" value="Squ/phyt_synthse"/>
</dbReference>
<keyword evidence="4" id="KW-1185">Reference proteome</keyword>
<dbReference type="Gene3D" id="1.10.600.10">
    <property type="entry name" value="Farnesyl Diphosphate Synthase"/>
    <property type="match status" value="1"/>
</dbReference>
<dbReference type="Pfam" id="PF00494">
    <property type="entry name" value="SQS_PSY"/>
    <property type="match status" value="1"/>
</dbReference>
<dbReference type="InterPro" id="IPR019845">
    <property type="entry name" value="Squalene/phytoene_synthase_CS"/>
</dbReference>
<feature type="region of interest" description="Disordered" evidence="2">
    <location>
        <begin position="271"/>
        <end position="359"/>
    </location>
</feature>
<dbReference type="Proteomes" id="UP000245474">
    <property type="component" value="Unassembled WGS sequence"/>
</dbReference>
<dbReference type="InterPro" id="IPR008949">
    <property type="entry name" value="Isoprenoid_synthase_dom_sf"/>
</dbReference>
<dbReference type="GO" id="GO:0004311">
    <property type="term" value="F:geranylgeranyl diphosphate synthase activity"/>
    <property type="evidence" value="ECO:0007669"/>
    <property type="project" value="InterPro"/>
</dbReference>
<reference evidence="3 4" key="1">
    <citation type="submission" date="2018-05" db="EMBL/GenBank/DDBJ databases">
        <title>Spiribacter halobius sp. nov., a moderately halophilic bacterium isolated from marine solar saltern.</title>
        <authorList>
            <person name="Zheng W.-S."/>
            <person name="Lu D.-C."/>
            <person name="Du Z.-J."/>
        </authorList>
    </citation>
    <scope>NUCLEOTIDE SEQUENCE [LARGE SCALE GENOMIC DNA]</scope>
    <source>
        <strain evidence="3 4">E85</strain>
    </source>
</reference>
<dbReference type="CDD" id="cd00683">
    <property type="entry name" value="Trans_IPPS_HH"/>
    <property type="match status" value="1"/>
</dbReference>
<dbReference type="RefSeq" id="WP_109675604.1">
    <property type="nucleotide sequence ID" value="NZ_CP086615.1"/>
</dbReference>
<comment type="caution">
    <text evidence="3">The sequence shown here is derived from an EMBL/GenBank/DDBJ whole genome shotgun (WGS) entry which is preliminary data.</text>
</comment>
<protein>
    <submittedName>
        <fullName evidence="3">Phytoene synthase</fullName>
    </submittedName>
</protein>
<dbReference type="PROSITE" id="PS01045">
    <property type="entry name" value="SQUALEN_PHYTOEN_SYN_2"/>
    <property type="match status" value="1"/>
</dbReference>
<dbReference type="SFLD" id="SFLDG01212">
    <property type="entry name" value="Phytoene_synthase_like"/>
    <property type="match status" value="1"/>
</dbReference>
<evidence type="ECO:0000313" key="4">
    <source>
        <dbReference type="Proteomes" id="UP000245474"/>
    </source>
</evidence>
<accession>A0A2U2N925</accession>
<dbReference type="GO" id="GO:0016117">
    <property type="term" value="P:carotenoid biosynthetic process"/>
    <property type="evidence" value="ECO:0007669"/>
    <property type="project" value="UniProtKB-ARBA"/>
</dbReference>
<evidence type="ECO:0000313" key="3">
    <source>
        <dbReference type="EMBL" id="PWG65479.1"/>
    </source>
</evidence>